<dbReference type="RefSeq" id="WP_160629960.1">
    <property type="nucleotide sequence ID" value="NZ_CP047593.1"/>
</dbReference>
<dbReference type="InterPro" id="IPR038071">
    <property type="entry name" value="UROD/MetE-like_sf"/>
</dbReference>
<dbReference type="AlphaFoldDB" id="A0A6P1MFJ9"/>
<evidence type="ECO:0000313" key="2">
    <source>
        <dbReference type="EMBL" id="QHI70788.1"/>
    </source>
</evidence>
<reference evidence="2 3" key="1">
    <citation type="submission" date="2020-01" db="EMBL/GenBank/DDBJ databases">
        <title>Ponticoccus aerotolerans gen. nov., sp. nov., an anaerobic bacterium and proposal of Ponticoccusceae fam. nov., Ponticoccusles ord. nov. and Ponticoccuse classis nov. in the phylum Kiritimatiellaeota.</title>
        <authorList>
            <person name="Zhou L.Y."/>
            <person name="Du Z.J."/>
        </authorList>
    </citation>
    <scope>NUCLEOTIDE SEQUENCE [LARGE SCALE GENOMIC DNA]</scope>
    <source>
        <strain evidence="2 3">S-5007</strain>
    </source>
</reference>
<dbReference type="KEGG" id="taer:GT409_15515"/>
<gene>
    <name evidence="2" type="ORF">GT409_15515</name>
</gene>
<dbReference type="Gene3D" id="3.20.20.210">
    <property type="match status" value="1"/>
</dbReference>
<dbReference type="EMBL" id="CP047593">
    <property type="protein sequence ID" value="QHI70788.1"/>
    <property type="molecule type" value="Genomic_DNA"/>
</dbReference>
<organism evidence="2 3">
    <name type="scientific">Tichowtungia aerotolerans</name>
    <dbReference type="NCBI Taxonomy" id="2697043"/>
    <lineage>
        <taxon>Bacteria</taxon>
        <taxon>Pseudomonadati</taxon>
        <taxon>Kiritimatiellota</taxon>
        <taxon>Tichowtungiia</taxon>
        <taxon>Tichowtungiales</taxon>
        <taxon>Tichowtungiaceae</taxon>
        <taxon>Tichowtungia</taxon>
    </lineage>
</organism>
<accession>A0A6P1MFJ9</accession>
<dbReference type="GO" id="GO:0006779">
    <property type="term" value="P:porphyrin-containing compound biosynthetic process"/>
    <property type="evidence" value="ECO:0007669"/>
    <property type="project" value="InterPro"/>
</dbReference>
<protein>
    <recommendedName>
        <fullName evidence="1">Uroporphyrinogen decarboxylase (URO-D) domain-containing protein</fullName>
    </recommendedName>
</protein>
<sequence>MTHRERFNSVMSYAPFDRVPCLYFGLWPETLERWQQEGLKGGILDVPEQVGLDPDFEQHMFSGHGIRTISPVGDVPEEVLEETADYMIRQTAIGSVEKIGRHGSSIHEYLDHALKPTRADWERFKSYLDPDDPRRWLAGHEQRIKDVNSRDGALAFYAGSLYGELRNWMGVVEISMLMYDDPELFQQIINDLADYFIAVNRPLLERVEFDLAYLFEDCCFNTGPLVGPDAVREFMLEPYRRMVNAYHDLGIKHILVDSDGKVDDLVPVWLDAGIDIIFPIEVGTWNGDACAFRSKYGQRIKMMGGVNKHVIPKDADAIRAELERFVPLVEEGGFIPIPDHRIPPDTSLEQFRIYVEIFRQIFG</sequence>
<name>A0A6P1MFJ9_9BACT</name>
<evidence type="ECO:0000313" key="3">
    <source>
        <dbReference type="Proteomes" id="UP000464954"/>
    </source>
</evidence>
<dbReference type="SUPFAM" id="SSF51726">
    <property type="entry name" value="UROD/MetE-like"/>
    <property type="match status" value="1"/>
</dbReference>
<feature type="domain" description="Uroporphyrinogen decarboxylase (URO-D)" evidence="1">
    <location>
        <begin position="172"/>
        <end position="359"/>
    </location>
</feature>
<keyword evidence="3" id="KW-1185">Reference proteome</keyword>
<dbReference type="GO" id="GO:0004853">
    <property type="term" value="F:uroporphyrinogen decarboxylase activity"/>
    <property type="evidence" value="ECO:0007669"/>
    <property type="project" value="InterPro"/>
</dbReference>
<proteinExistence type="predicted"/>
<dbReference type="Proteomes" id="UP000464954">
    <property type="component" value="Chromosome"/>
</dbReference>
<evidence type="ECO:0000259" key="1">
    <source>
        <dbReference type="Pfam" id="PF01208"/>
    </source>
</evidence>
<dbReference type="InterPro" id="IPR000257">
    <property type="entry name" value="Uroporphyrinogen_deCOase"/>
</dbReference>
<dbReference type="Pfam" id="PF01208">
    <property type="entry name" value="URO-D"/>
    <property type="match status" value="1"/>
</dbReference>